<dbReference type="GO" id="GO:0004159">
    <property type="term" value="F:dihydropyrimidine dehydrogenase (NAD+) activity"/>
    <property type="evidence" value="ECO:0007669"/>
    <property type="project" value="UniProtKB-EC"/>
</dbReference>
<evidence type="ECO:0000256" key="3">
    <source>
        <dbReference type="ARBA" id="ARBA00032722"/>
    </source>
</evidence>
<evidence type="ECO:0000313" key="11">
    <source>
        <dbReference type="EMBL" id="RIA75908.1"/>
    </source>
</evidence>
<evidence type="ECO:0000256" key="7">
    <source>
        <dbReference type="ARBA" id="ARBA00049714"/>
    </source>
</evidence>
<dbReference type="InterPro" id="IPR009051">
    <property type="entry name" value="Helical_ferredxn"/>
</dbReference>
<evidence type="ECO:0000256" key="1">
    <source>
        <dbReference type="ARBA" id="ARBA00023002"/>
    </source>
</evidence>
<protein>
    <recommendedName>
        <fullName evidence="8">dihydrouracil dehydrogenase (NAD(+))</fullName>
        <ecNumber evidence="8">1.3.1.1</ecNumber>
    </recommendedName>
    <alternativeName>
        <fullName evidence="3">Dihydrothymine dehydrogenase</fullName>
    </alternativeName>
    <alternativeName>
        <fullName evidence="2">Dihydrouracil dehydrogenase</fullName>
    </alternativeName>
</protein>
<evidence type="ECO:0000256" key="4">
    <source>
        <dbReference type="ARBA" id="ARBA00047685"/>
    </source>
</evidence>
<dbReference type="EMBL" id="QXEV01000009">
    <property type="protein sequence ID" value="RIA75908.1"/>
    <property type="molecule type" value="Genomic_DNA"/>
</dbReference>
<accession>A0A397RQB9</accession>
<dbReference type="InParanoid" id="A0A397RQB9"/>
<keyword evidence="12" id="KW-1185">Reference proteome</keyword>
<dbReference type="AlphaFoldDB" id="A0A397RQB9"/>
<dbReference type="EC" id="1.3.1.1" evidence="8"/>
<dbReference type="Gene3D" id="1.10.1060.10">
    <property type="entry name" value="Alpha-helical ferredoxin"/>
    <property type="match status" value="1"/>
</dbReference>
<dbReference type="RefSeq" id="WP_119016229.1">
    <property type="nucleotide sequence ID" value="NZ_QXEV01000009.1"/>
</dbReference>
<comment type="catalytic activity">
    <reaction evidence="5">
        <text>5,6-dihydrouracil + NAD(+) = uracil + NADH + H(+)</text>
        <dbReference type="Rhea" id="RHEA:20189"/>
        <dbReference type="ChEBI" id="CHEBI:15378"/>
        <dbReference type="ChEBI" id="CHEBI:15901"/>
        <dbReference type="ChEBI" id="CHEBI:17568"/>
        <dbReference type="ChEBI" id="CHEBI:57540"/>
        <dbReference type="ChEBI" id="CHEBI:57945"/>
        <dbReference type="EC" id="1.3.1.1"/>
    </reaction>
</comment>
<evidence type="ECO:0000256" key="5">
    <source>
        <dbReference type="ARBA" id="ARBA00048792"/>
    </source>
</evidence>
<dbReference type="InterPro" id="IPR028261">
    <property type="entry name" value="DPD_II"/>
</dbReference>
<evidence type="ECO:0000256" key="2">
    <source>
        <dbReference type="ARBA" id="ARBA00030119"/>
    </source>
</evidence>
<feature type="domain" description="FAD/NAD(P)-binding" evidence="9">
    <location>
        <begin position="124"/>
        <end position="389"/>
    </location>
</feature>
<dbReference type="InterPro" id="IPR036188">
    <property type="entry name" value="FAD/NAD-bd_sf"/>
</dbReference>
<dbReference type="Pfam" id="PF07992">
    <property type="entry name" value="Pyr_redox_2"/>
    <property type="match status" value="1"/>
</dbReference>
<reference evidence="11 12" key="1">
    <citation type="submission" date="2018-08" db="EMBL/GenBank/DDBJ databases">
        <title>Genomic Encyclopedia of Archaeal and Bacterial Type Strains, Phase II (KMG-II): from individual species to whole genera.</title>
        <authorList>
            <person name="Goeker M."/>
        </authorList>
    </citation>
    <scope>NUCLEOTIDE SEQUENCE [LARGE SCALE GENOMIC DNA]</scope>
    <source>
        <strain evidence="11 12">ATCC 27112</strain>
    </source>
</reference>
<evidence type="ECO:0000256" key="8">
    <source>
        <dbReference type="ARBA" id="ARBA00049728"/>
    </source>
</evidence>
<dbReference type="SUPFAM" id="SSF46548">
    <property type="entry name" value="alpha-helical ferredoxin"/>
    <property type="match status" value="1"/>
</dbReference>
<comment type="catalytic activity">
    <reaction evidence="4">
        <text>5,6-dihydrothymine + NAD(+) = thymine + NADH + H(+)</text>
        <dbReference type="Rhea" id="RHEA:28791"/>
        <dbReference type="ChEBI" id="CHEBI:15378"/>
        <dbReference type="ChEBI" id="CHEBI:17821"/>
        <dbReference type="ChEBI" id="CHEBI:27468"/>
        <dbReference type="ChEBI" id="CHEBI:57540"/>
        <dbReference type="ChEBI" id="CHEBI:57945"/>
        <dbReference type="EC" id="1.3.1.1"/>
    </reaction>
</comment>
<dbReference type="SUPFAM" id="SSF51971">
    <property type="entry name" value="Nucleotide-binding domain"/>
    <property type="match status" value="1"/>
</dbReference>
<comment type="function">
    <text evidence="6">Involved in pyrimidine base degradation. Catalyzes physiologically the reduction of uracil to 5,6-dihydrouracil (DHU) by using NADH as a specific cosubstrate. It also catalyzes the reverse reaction and the reduction of thymine to 5,6-dihydrothymine (DHT).</text>
</comment>
<evidence type="ECO:0000259" key="9">
    <source>
        <dbReference type="Pfam" id="PF07992"/>
    </source>
</evidence>
<sequence length="406" mass="44799">MIEDYLKEEVGLTPKDAMEEASRCLLCLDAPCSQDCPAGTDPAKFIRSLRFKNVIGACETVRENNILAGICARVCPTEKYCEKACSRCGIDKPIHIAKLQRFITDYEACTKMNILSKMEPNGKKIAIIGSGPAGLACAGYLAKMGFFVTVYEKYSKAGGYLRVGIPEYRLPNKVVDEEIKKISDLGVNFIFNTAIDSNKLEELKKENDAVIIATGFPKGKTLDIFNDNKKVKIAVDFLKEVKEKKGKIKLPESAVVIGGGDVAMDASLTLKKLGVKTVTDFAYEEFEYFKASKDELLKAREAGVTILDGYIPVKATKSGVCTFTHRIIDSKVQIKTPLIILAIGQTYDLDNLGLSIEDFNSSDYRIKNTNLFFAGDLAPLDKNVVYAVRSAKEVTNRIIDFLKEGK</sequence>
<comment type="caution">
    <text evidence="11">The sequence shown here is derived from an EMBL/GenBank/DDBJ whole genome shotgun (WGS) entry which is preliminary data.</text>
</comment>
<dbReference type="GO" id="GO:0051536">
    <property type="term" value="F:iron-sulfur cluster binding"/>
    <property type="evidence" value="ECO:0007669"/>
    <property type="project" value="InterPro"/>
</dbReference>
<dbReference type="PANTHER" id="PTHR43073:SF2">
    <property type="entry name" value="DIHYDROPYRIMIDINE DEHYDROGENASE [NADP(+)]"/>
    <property type="match status" value="1"/>
</dbReference>
<dbReference type="Proteomes" id="UP000266506">
    <property type="component" value="Unassembled WGS sequence"/>
</dbReference>
<evidence type="ECO:0000313" key="12">
    <source>
        <dbReference type="Proteomes" id="UP000266506"/>
    </source>
</evidence>
<comment type="subunit">
    <text evidence="7">Heterotetramer of 2 PreA and 2 PreT subunits.</text>
</comment>
<keyword evidence="1" id="KW-0560">Oxidoreductase</keyword>
<dbReference type="InterPro" id="IPR023753">
    <property type="entry name" value="FAD/NAD-binding_dom"/>
</dbReference>
<dbReference type="PANTHER" id="PTHR43073">
    <property type="entry name" value="DIHYDROPYRIMIDINE DEHYDROGENASE [NADP(+)]"/>
    <property type="match status" value="1"/>
</dbReference>
<feature type="domain" description="Dihydroprymidine dehydrogenase" evidence="10">
    <location>
        <begin position="8"/>
        <end position="108"/>
    </location>
</feature>
<dbReference type="OrthoDB" id="9814556at2"/>
<evidence type="ECO:0000256" key="6">
    <source>
        <dbReference type="ARBA" id="ARBA00049578"/>
    </source>
</evidence>
<name>A0A397RQB9_9MOLU</name>
<dbReference type="Gene3D" id="3.50.50.60">
    <property type="entry name" value="FAD/NAD(P)-binding domain"/>
    <property type="match status" value="2"/>
</dbReference>
<dbReference type="PRINTS" id="PR00419">
    <property type="entry name" value="ADXRDTASE"/>
</dbReference>
<organism evidence="11 12">
    <name type="scientific">Anaeroplasma bactoclasticum</name>
    <dbReference type="NCBI Taxonomy" id="2088"/>
    <lineage>
        <taxon>Bacteria</taxon>
        <taxon>Bacillati</taxon>
        <taxon>Mycoplasmatota</taxon>
        <taxon>Mollicutes</taxon>
        <taxon>Anaeroplasmatales</taxon>
        <taxon>Anaeroplasmataceae</taxon>
        <taxon>Anaeroplasma</taxon>
    </lineage>
</organism>
<proteinExistence type="predicted"/>
<evidence type="ECO:0000259" key="10">
    <source>
        <dbReference type="Pfam" id="PF14691"/>
    </source>
</evidence>
<dbReference type="Pfam" id="PF14691">
    <property type="entry name" value="Fer4_20"/>
    <property type="match status" value="1"/>
</dbReference>
<gene>
    <name evidence="11" type="ORF">EI71_01081</name>
</gene>